<dbReference type="InterPro" id="IPR029061">
    <property type="entry name" value="THDP-binding"/>
</dbReference>
<name>A0ABS6KB41_9FIRM</name>
<dbReference type="Pfam" id="PF00456">
    <property type="entry name" value="Transketolase_N"/>
    <property type="match status" value="1"/>
</dbReference>
<accession>A0ABS6KB41</accession>
<comment type="cofactor">
    <cofactor evidence="1">
        <name>thiamine diphosphate</name>
        <dbReference type="ChEBI" id="CHEBI:58937"/>
    </cofactor>
</comment>
<dbReference type="PANTHER" id="PTHR47514:SF1">
    <property type="entry name" value="TRANSKETOLASE N-TERMINAL SECTION-RELATED"/>
    <property type="match status" value="1"/>
</dbReference>
<evidence type="ECO:0000313" key="6">
    <source>
        <dbReference type="Proteomes" id="UP001314681"/>
    </source>
</evidence>
<dbReference type="Gene3D" id="3.40.50.970">
    <property type="match status" value="1"/>
</dbReference>
<dbReference type="CDD" id="cd02012">
    <property type="entry name" value="TPP_TK"/>
    <property type="match status" value="1"/>
</dbReference>
<keyword evidence="6" id="KW-1185">Reference proteome</keyword>
<evidence type="ECO:0000313" key="5">
    <source>
        <dbReference type="EMBL" id="MBU9727725.1"/>
    </source>
</evidence>
<comment type="caution">
    <text evidence="5">The sequence shown here is derived from an EMBL/GenBank/DDBJ whole genome shotgun (WGS) entry which is preliminary data.</text>
</comment>
<evidence type="ECO:0000256" key="1">
    <source>
        <dbReference type="ARBA" id="ARBA00001964"/>
    </source>
</evidence>
<dbReference type="Proteomes" id="UP001314681">
    <property type="component" value="Unassembled WGS sequence"/>
</dbReference>
<sequence>MPENRIEMLKNRADEIRKLTIRSIGSLGTGHIGGALSLCEVLAALYFEVMNIDPKDSKKPDRDRFVLSKGHGGPALYAALALRGFLAEEELDTLNRPNTHLPSHCDMRLTNGIDMSTGSLGQGFSASVGMALAAQLDQKELYVYSIIGDGESQEGQVWEAAMLAGSRRLDHLIAFTDYNKMQIDGYIEEVNGLEPLDKKWEAFGFHVQSINGHDIAEILYAIDNAKKIKGKPSMILLNTIKGKGAYFCENQVASHNMNITEDMWKKAVALLEREG</sequence>
<feature type="domain" description="Transketolase N-terminal" evidence="4">
    <location>
        <begin position="11"/>
        <end position="263"/>
    </location>
</feature>
<keyword evidence="3" id="KW-0786">Thiamine pyrophosphate</keyword>
<protein>
    <submittedName>
        <fullName evidence="5">Transketolase</fullName>
    </submittedName>
</protein>
<dbReference type="EMBL" id="JAHQCX010000013">
    <property type="protein sequence ID" value="MBU9727725.1"/>
    <property type="molecule type" value="Genomic_DNA"/>
</dbReference>
<reference evidence="5 6" key="1">
    <citation type="submission" date="2021-06" db="EMBL/GenBank/DDBJ databases">
        <title>Description of novel taxa of the family Lachnospiraceae.</title>
        <authorList>
            <person name="Chaplin A.V."/>
            <person name="Sokolova S.R."/>
            <person name="Pikina A.P."/>
            <person name="Korzhanova M."/>
            <person name="Belova V."/>
            <person name="Korostin D."/>
            <person name="Efimov B.A."/>
        </authorList>
    </citation>
    <scope>NUCLEOTIDE SEQUENCE [LARGE SCALE GENOMIC DNA]</scope>
    <source>
        <strain evidence="5 6">ASD4241</strain>
    </source>
</reference>
<dbReference type="InterPro" id="IPR005474">
    <property type="entry name" value="Transketolase_N"/>
</dbReference>
<proteinExistence type="inferred from homology"/>
<organism evidence="5 6">
    <name type="scientific">Diplocloster modestus</name>
    <dbReference type="NCBI Taxonomy" id="2850322"/>
    <lineage>
        <taxon>Bacteria</taxon>
        <taxon>Bacillati</taxon>
        <taxon>Bacillota</taxon>
        <taxon>Clostridia</taxon>
        <taxon>Lachnospirales</taxon>
        <taxon>Lachnospiraceae</taxon>
        <taxon>Diplocloster</taxon>
    </lineage>
</organism>
<dbReference type="RefSeq" id="WP_158354427.1">
    <property type="nucleotide sequence ID" value="NZ_JAHQCX010000013.1"/>
</dbReference>
<gene>
    <name evidence="5" type="ORF">KTH90_17075</name>
</gene>
<evidence type="ECO:0000256" key="2">
    <source>
        <dbReference type="ARBA" id="ARBA00007131"/>
    </source>
</evidence>
<dbReference type="PANTHER" id="PTHR47514">
    <property type="entry name" value="TRANSKETOLASE N-TERMINAL SECTION-RELATED"/>
    <property type="match status" value="1"/>
</dbReference>
<dbReference type="SUPFAM" id="SSF52518">
    <property type="entry name" value="Thiamin diphosphate-binding fold (THDP-binding)"/>
    <property type="match status" value="1"/>
</dbReference>
<comment type="similarity">
    <text evidence="2">Belongs to the transketolase family.</text>
</comment>
<evidence type="ECO:0000256" key="3">
    <source>
        <dbReference type="ARBA" id="ARBA00023052"/>
    </source>
</evidence>
<evidence type="ECO:0000259" key="4">
    <source>
        <dbReference type="Pfam" id="PF00456"/>
    </source>
</evidence>